<feature type="transmembrane region" description="Helical" evidence="1">
    <location>
        <begin position="73"/>
        <end position="92"/>
    </location>
</feature>
<feature type="transmembrane region" description="Helical" evidence="1">
    <location>
        <begin position="299"/>
        <end position="321"/>
    </location>
</feature>
<keyword evidence="1" id="KW-0812">Transmembrane</keyword>
<dbReference type="PATRIC" id="fig|29423.5.peg.2181"/>
<feature type="transmembrane region" description="Helical" evidence="1">
    <location>
        <begin position="112"/>
        <end position="130"/>
    </location>
</feature>
<gene>
    <name evidence="2" type="ORF">Loak_2079</name>
</gene>
<reference evidence="2 3" key="1">
    <citation type="submission" date="2015-11" db="EMBL/GenBank/DDBJ databases">
        <title>Genomic analysis of 38 Legionella species identifies large and diverse effector repertoires.</title>
        <authorList>
            <person name="Burstein D."/>
            <person name="Amaro F."/>
            <person name="Zusman T."/>
            <person name="Lifshitz Z."/>
            <person name="Cohen O."/>
            <person name="Gilbert J.A."/>
            <person name="Pupko T."/>
            <person name="Shuman H.A."/>
            <person name="Segal G."/>
        </authorList>
    </citation>
    <scope>NUCLEOTIDE SEQUENCE [LARGE SCALE GENOMIC DNA]</scope>
    <source>
        <strain evidence="2 3">Oak Ridge-10</strain>
    </source>
</reference>
<keyword evidence="1" id="KW-1133">Transmembrane helix</keyword>
<organism evidence="2 3">
    <name type="scientific">Legionella oakridgensis</name>
    <dbReference type="NCBI Taxonomy" id="29423"/>
    <lineage>
        <taxon>Bacteria</taxon>
        <taxon>Pseudomonadati</taxon>
        <taxon>Pseudomonadota</taxon>
        <taxon>Gammaproteobacteria</taxon>
        <taxon>Legionellales</taxon>
        <taxon>Legionellaceae</taxon>
        <taxon>Legionella</taxon>
    </lineage>
</organism>
<dbReference type="EMBL" id="LNYP01000031">
    <property type="protein sequence ID" value="KTD36943.1"/>
    <property type="molecule type" value="Genomic_DNA"/>
</dbReference>
<dbReference type="Proteomes" id="UP000054858">
    <property type="component" value="Unassembled WGS sequence"/>
</dbReference>
<feature type="transmembrane region" description="Helical" evidence="1">
    <location>
        <begin position="327"/>
        <end position="348"/>
    </location>
</feature>
<name>A0A0W0WXA9_9GAMM</name>
<dbReference type="RefSeq" id="WP_025386183.1">
    <property type="nucleotide sequence ID" value="NZ_LCUA01000001.1"/>
</dbReference>
<evidence type="ECO:0000256" key="1">
    <source>
        <dbReference type="SAM" id="Phobius"/>
    </source>
</evidence>
<comment type="caution">
    <text evidence="2">The sequence shown here is derived from an EMBL/GenBank/DDBJ whole genome shotgun (WGS) entry which is preliminary data.</text>
</comment>
<sequence>MPPRRTTEDYFRIIKENHKKYLDEHMVTHLEISGGIKQAQLVEKYADKIKLYRATKERYLNHAVQQVSLASKVGHGALAALLGIGVGGLAYYAQKDSAISEALNPLSGAKNIAAGAFSAVIGAGVSYLAYQAWLKSAKHAATDDFAQFQEAMKKAGFTDEKYAQLSAELVKLFHFRECVLLGLKDGSGTNIREEFKKKYSPDDEPFDDKALNIAIEAYFLEQLNHLFDHAFKDIYVIHDHEIQAEEAQNPILTWLKSFFEKPEERQKFTQQLQIQFMEQCLNYLEAEMAEPSFIAKHPYATASITGLAAGLVVLTVAATVLGGPVTLGIITIALITTAITAAATYWAVNHVDALHYKRSKENRNAIHQTIEHVTTECTRLERLIKQVVETTPEDIKQLERYREHPEGGSFLDHFKRFGSHEEVATGAGKAWIREHASRYRHSKAIEIDLSAQHKQLIEKGEAQTAAMQGHLKTMMNSDRVIAMPEPLQRYIDDTKAYLINPEHHDFINKFELVEKIRQQVLDIVAAIPSNAPQSLPQPLIDFYTLPVEKGGLGGLASDLQQVRVLAPILPDSMIASAKEHPYYPLLVSAQRLNFALSRDDNRAFILIGDAGYREMLGLPATVPVDRIENTLHAGNIQQYLQASFNFLYSLNQTGAMDTLDSLDKPFQNSKEFNLYRMLLIKQLACLADPNNLRIDEAIRREIYKFAQERLQIDPTVVFDDVLNQSLFIQREAGGPSIQDPLMFERSVADLEYVAEAIRVDMAYASTPMTPRLLIAMEAKDFLIQMGDTEKTIFCYGNSKAVLIPEVSESYVERIRNTIATTRAFIVDMANRDVLIKSNALKSYLRDSMQEIAQLHQAIISLDQMLGNASKFNSPELSAASELLKQYQEELNLQLQEPVESVEVTPSKRDYSLSFNFFRKRPNAEGVTRHTDALTTAMKVQ</sequence>
<proteinExistence type="predicted"/>
<protein>
    <submittedName>
        <fullName evidence="2">Uncharacterized protein</fullName>
    </submittedName>
</protein>
<evidence type="ECO:0000313" key="2">
    <source>
        <dbReference type="EMBL" id="KTD36943.1"/>
    </source>
</evidence>
<evidence type="ECO:0000313" key="3">
    <source>
        <dbReference type="Proteomes" id="UP000054858"/>
    </source>
</evidence>
<accession>A0A0W0WXA9</accession>
<dbReference type="AlphaFoldDB" id="A0A0W0WXA9"/>
<keyword evidence="1" id="KW-0472">Membrane</keyword>